<comment type="caution">
    <text evidence="2">The sequence shown here is derived from an EMBL/GenBank/DDBJ whole genome shotgun (WGS) entry which is preliminary data.</text>
</comment>
<keyword evidence="1" id="KW-0812">Transmembrane</keyword>
<feature type="transmembrane region" description="Helical" evidence="1">
    <location>
        <begin position="162"/>
        <end position="182"/>
    </location>
</feature>
<protein>
    <recommendedName>
        <fullName evidence="4">Intracellular septation protein A</fullName>
    </recommendedName>
</protein>
<evidence type="ECO:0000313" key="2">
    <source>
        <dbReference type="EMBL" id="GAA2134179.1"/>
    </source>
</evidence>
<keyword evidence="1" id="KW-0472">Membrane</keyword>
<dbReference type="RefSeq" id="WP_344461338.1">
    <property type="nucleotide sequence ID" value="NZ_BAAANT010000004.1"/>
</dbReference>
<feature type="transmembrane region" description="Helical" evidence="1">
    <location>
        <begin position="188"/>
        <end position="210"/>
    </location>
</feature>
<keyword evidence="3" id="KW-1185">Reference proteome</keyword>
<keyword evidence="1" id="KW-1133">Transmembrane helix</keyword>
<accession>A0ABN2YYT2</accession>
<evidence type="ECO:0000256" key="1">
    <source>
        <dbReference type="SAM" id="Phobius"/>
    </source>
</evidence>
<feature type="transmembrane region" description="Helical" evidence="1">
    <location>
        <begin position="33"/>
        <end position="59"/>
    </location>
</feature>
<organism evidence="2 3">
    <name type="scientific">Kitasatospora kazusensis</name>
    <dbReference type="NCBI Taxonomy" id="407974"/>
    <lineage>
        <taxon>Bacteria</taxon>
        <taxon>Bacillati</taxon>
        <taxon>Actinomycetota</taxon>
        <taxon>Actinomycetes</taxon>
        <taxon>Kitasatosporales</taxon>
        <taxon>Streptomycetaceae</taxon>
        <taxon>Kitasatospora</taxon>
    </lineage>
</organism>
<proteinExistence type="predicted"/>
<evidence type="ECO:0000313" key="3">
    <source>
        <dbReference type="Proteomes" id="UP001422759"/>
    </source>
</evidence>
<evidence type="ECO:0008006" key="4">
    <source>
        <dbReference type="Google" id="ProtNLM"/>
    </source>
</evidence>
<dbReference type="EMBL" id="BAAANT010000004">
    <property type="protein sequence ID" value="GAA2134179.1"/>
    <property type="molecule type" value="Genomic_DNA"/>
</dbReference>
<reference evidence="2 3" key="1">
    <citation type="journal article" date="2019" name="Int. J. Syst. Evol. Microbiol.">
        <title>The Global Catalogue of Microorganisms (GCM) 10K type strain sequencing project: providing services to taxonomists for standard genome sequencing and annotation.</title>
        <authorList>
            <consortium name="The Broad Institute Genomics Platform"/>
            <consortium name="The Broad Institute Genome Sequencing Center for Infectious Disease"/>
            <person name="Wu L."/>
            <person name="Ma J."/>
        </authorList>
    </citation>
    <scope>NUCLEOTIDE SEQUENCE [LARGE SCALE GENOMIC DNA]</scope>
    <source>
        <strain evidence="2 3">JCM 14560</strain>
    </source>
</reference>
<gene>
    <name evidence="2" type="ORF">GCM10009760_11170</name>
</gene>
<dbReference type="Proteomes" id="UP001422759">
    <property type="component" value="Unassembled WGS sequence"/>
</dbReference>
<dbReference type="NCBIfam" id="NF041646">
    <property type="entry name" value="VC0807_fam"/>
    <property type="match status" value="1"/>
</dbReference>
<sequence>MAVITRSAAVETGDHGMAAALRPVAVDVALPLLAYYTAHSVFGLSLVGSLVVSSVVPAVRAAHQLLRDRSLNGLATLMLVVNLLGIALSTVSGDPRLMIAKDGVVSSVIGLAMLASAVAGRPMMTAAMRPFVVKGDAARSAAWDRLAASSAAFRRLERSFTVVWGFALLAECAAKVVGAYTLPLESMVWMGTVFLLGATGFAVSVGNVFASRLARLVIAESKSA</sequence>
<feature type="transmembrane region" description="Helical" evidence="1">
    <location>
        <begin position="103"/>
        <end position="120"/>
    </location>
</feature>
<feature type="transmembrane region" description="Helical" evidence="1">
    <location>
        <begin position="71"/>
        <end position="91"/>
    </location>
</feature>
<name>A0ABN2YYT2_9ACTN</name>